<accession>A0ABU1Q9L5</accession>
<comment type="caution">
    <text evidence="8">The sequence shown here is derived from an EMBL/GenBank/DDBJ whole genome shotgun (WGS) entry which is preliminary data.</text>
</comment>
<dbReference type="Pfam" id="PF14659">
    <property type="entry name" value="Phage_int_SAM_3"/>
    <property type="match status" value="1"/>
</dbReference>
<protein>
    <submittedName>
        <fullName evidence="8">Integrase</fullName>
    </submittedName>
</protein>
<dbReference type="InterPro" id="IPR013762">
    <property type="entry name" value="Integrase-like_cat_sf"/>
</dbReference>
<dbReference type="InterPro" id="IPR004107">
    <property type="entry name" value="Integrase_SAM-like_N"/>
</dbReference>
<feature type="domain" description="Tyr recombinase" evidence="6">
    <location>
        <begin position="170"/>
        <end position="373"/>
    </location>
</feature>
<dbReference type="InterPro" id="IPR011010">
    <property type="entry name" value="DNA_brk_join_enz"/>
</dbReference>
<dbReference type="InterPro" id="IPR044068">
    <property type="entry name" value="CB"/>
</dbReference>
<keyword evidence="9" id="KW-1185">Reference proteome</keyword>
<dbReference type="PROSITE" id="PS51900">
    <property type="entry name" value="CB"/>
    <property type="match status" value="1"/>
</dbReference>
<dbReference type="Pfam" id="PF14657">
    <property type="entry name" value="Arm-DNA-bind_4"/>
    <property type="match status" value="1"/>
</dbReference>
<evidence type="ECO:0000256" key="1">
    <source>
        <dbReference type="ARBA" id="ARBA00008857"/>
    </source>
</evidence>
<keyword evidence="2" id="KW-0229">DNA integration</keyword>
<dbReference type="EMBL" id="JAVDUG010000001">
    <property type="protein sequence ID" value="MDR6776320.1"/>
    <property type="molecule type" value="Genomic_DNA"/>
</dbReference>
<dbReference type="Gene3D" id="1.10.150.130">
    <property type="match status" value="1"/>
</dbReference>
<comment type="similarity">
    <text evidence="1">Belongs to the 'phage' integrase family.</text>
</comment>
<proteinExistence type="inferred from homology"/>
<evidence type="ECO:0000259" key="7">
    <source>
        <dbReference type="PROSITE" id="PS51900"/>
    </source>
</evidence>
<evidence type="ECO:0000256" key="2">
    <source>
        <dbReference type="ARBA" id="ARBA00022908"/>
    </source>
</evidence>
<dbReference type="InterPro" id="IPR002104">
    <property type="entry name" value="Integrase_catalytic"/>
</dbReference>
<evidence type="ECO:0000313" key="9">
    <source>
        <dbReference type="Proteomes" id="UP001266807"/>
    </source>
</evidence>
<keyword evidence="4" id="KW-0233">DNA recombination</keyword>
<dbReference type="RefSeq" id="WP_310166057.1">
    <property type="nucleotide sequence ID" value="NZ_JAVDUG010000001.1"/>
</dbReference>
<organism evidence="8 9">
    <name type="scientific">Paenibacillus peoriae</name>
    <dbReference type="NCBI Taxonomy" id="59893"/>
    <lineage>
        <taxon>Bacteria</taxon>
        <taxon>Bacillati</taxon>
        <taxon>Bacillota</taxon>
        <taxon>Bacilli</taxon>
        <taxon>Bacillales</taxon>
        <taxon>Paenibacillaceae</taxon>
        <taxon>Paenibacillus</taxon>
    </lineage>
</organism>
<sequence length="384" mass="44644">MANFKKHNTGWEYRLKYKDPFTDKFREKSGKGFRTKKEAEDAAADMKKKLEEKSEQGDISLSFFLDEWLNEYKKGNVRKNTLNLHEYNIEKHIKPHFKKMTLQKLKPLMYQKFINKLSESKGRGDKVYSRRTVELIHSTMHDALEKAVTLGKLDKNPCEGVTIRGIKKSDKVKFIESEHIPEFLANAKKYGYIYWFFFMFMLETGMRKGEVGALQWPDIDLKNGLATVSKTLDYDLPENPDDLFGDTKTFNSKRTIKISNTLLAALRHHLNVQNQNKITLGEIYRHDLNLIMCRTDGSPIPKSSLFNSFSRIIKRAGLPPLPIHSLRHTHAVLQLEAGAEMKYVQERLGHGSIQITSDIYAHISKKIEMNNMEKYESFTENLFR</sequence>
<dbReference type="PANTHER" id="PTHR30349">
    <property type="entry name" value="PHAGE INTEGRASE-RELATED"/>
    <property type="match status" value="1"/>
</dbReference>
<dbReference type="SUPFAM" id="SSF56349">
    <property type="entry name" value="DNA breaking-rejoining enzymes"/>
    <property type="match status" value="1"/>
</dbReference>
<evidence type="ECO:0000259" key="6">
    <source>
        <dbReference type="PROSITE" id="PS51898"/>
    </source>
</evidence>
<keyword evidence="3 5" id="KW-0238">DNA-binding</keyword>
<evidence type="ECO:0000256" key="4">
    <source>
        <dbReference type="ARBA" id="ARBA00023172"/>
    </source>
</evidence>
<evidence type="ECO:0000256" key="5">
    <source>
        <dbReference type="PROSITE-ProRule" id="PRU01248"/>
    </source>
</evidence>
<feature type="domain" description="Core-binding (CB)" evidence="7">
    <location>
        <begin position="59"/>
        <end position="148"/>
    </location>
</feature>
<dbReference type="InterPro" id="IPR010998">
    <property type="entry name" value="Integrase_recombinase_N"/>
</dbReference>
<evidence type="ECO:0000313" key="8">
    <source>
        <dbReference type="EMBL" id="MDR6776320.1"/>
    </source>
</evidence>
<dbReference type="PROSITE" id="PS51898">
    <property type="entry name" value="TYR_RECOMBINASE"/>
    <property type="match status" value="1"/>
</dbReference>
<dbReference type="InterPro" id="IPR050090">
    <property type="entry name" value="Tyrosine_recombinase_XerCD"/>
</dbReference>
<dbReference type="Pfam" id="PF00589">
    <property type="entry name" value="Phage_integrase"/>
    <property type="match status" value="1"/>
</dbReference>
<name>A0ABU1Q9L5_9BACL</name>
<dbReference type="Gene3D" id="1.10.443.10">
    <property type="entry name" value="Intergrase catalytic core"/>
    <property type="match status" value="1"/>
</dbReference>
<dbReference type="InterPro" id="IPR028259">
    <property type="entry name" value="AP2-like_int_N"/>
</dbReference>
<reference evidence="8 9" key="1">
    <citation type="submission" date="2023-07" db="EMBL/GenBank/DDBJ databases">
        <title>Sorghum-associated microbial communities from plants grown in Nebraska, USA.</title>
        <authorList>
            <person name="Schachtman D."/>
        </authorList>
    </citation>
    <scope>NUCLEOTIDE SEQUENCE [LARGE SCALE GENOMIC DNA]</scope>
    <source>
        <strain evidence="8 9">BE143</strain>
    </source>
</reference>
<evidence type="ECO:0000256" key="3">
    <source>
        <dbReference type="ARBA" id="ARBA00023125"/>
    </source>
</evidence>
<dbReference type="Proteomes" id="UP001266807">
    <property type="component" value="Unassembled WGS sequence"/>
</dbReference>
<dbReference type="CDD" id="cd01189">
    <property type="entry name" value="INT_ICEBs1_C_like"/>
    <property type="match status" value="1"/>
</dbReference>
<dbReference type="PANTHER" id="PTHR30349:SF64">
    <property type="entry name" value="PROPHAGE INTEGRASE INTD-RELATED"/>
    <property type="match status" value="1"/>
</dbReference>
<gene>
    <name evidence="8" type="ORF">J2W98_000567</name>
</gene>